<dbReference type="PIRSF" id="PIRSF037090">
    <property type="entry name" value="Iontro_Glu-like_rcpt_pln"/>
    <property type="match status" value="1"/>
</dbReference>
<feature type="disulfide bond" evidence="16">
    <location>
        <begin position="766"/>
        <end position="821"/>
    </location>
</feature>
<sequence length="937" mass="105370">MCRKRKMDISLRNHGVVVYMLALMLIMLVANGEEQRTREIGVGVILDIDSHVGKSIWVSILMAIEDFYGDTNNSTTVIVPHFRDSKYDNVEAVTAAIDLLKNTQVMAILGPQKSSQAAFVLDIAQRSKVPMISPATNPDLSPIRNPYFIRIAQASSTQAQPIAALVKSFGWREVVFVYEDTDFGRGPIPFLFDAMVNIGTQVKFRTLLSPSSSDYEILQLLYKLKSMQTRVFVVHVLPALASRFFKKADEAGMMAKGYAWIITDVLTGLLHQLDPQDIYSMQGVVGVKPYIPSSNQLKKFERRWRRRFRKEYPDIDRVELDMFGILSYDSIVGLAMALTRVGSELSSTIFKRPKKASTDLAAIGTSDMGSKLLPMIQNISLEGMRNRDLEIVNGQLQMSTYQIVNVIGKGEKHIGFWSSRNGISNQLISQNQSSDYTTNKDDLGTIIWPGDTPRFPKGWEIPTGGDNILRVGVPAKGGFVEFIEASIDPKTKVVNASGYVIDVFKAVIDAMPYDVRYKFLPYENPDGQRIGDYNDLVYQIVLDKFDMVVGDVTILWNRSNYVEFTLPYSESGVSMLVPSKVDDSKNVWIFMRPLEMELWITIGGFFIYIGFVVWVLEHRVNKEFRGPPHQQVGMIFWFSFSTLVFAHKEKMISNLSRFVVIVWIFVVLVLTSSYTASLASMLTVQKLQPTLTNMSELKARGDFVGYQDGSFVVNMLKDMGFHGDKLKKYINFKEYANALSNGSTKNGVSAIVDEVPYLKMLQAKNCNKYVMVGPTYKTAGFGFAFPKGSPLVAEFSRAILKVIEEQMRNISDKWISDEADCPGKNEDVEPFDKLTLESFKGLFFVAGLSSTCALVIFLFMFLYENKEILVSHDSMHHKLTAIIQNFDKKKDLMPSETETVNDSNDYIEENIIGDPPMSPAISVYHQGEGVFSPASPV</sequence>
<evidence type="ECO:0000256" key="6">
    <source>
        <dbReference type="ARBA" id="ARBA00022729"/>
    </source>
</evidence>
<dbReference type="InterPro" id="IPR017103">
    <property type="entry name" value="Iontropic_Glu_rcpt_pln"/>
</dbReference>
<evidence type="ECO:0000256" key="17">
    <source>
        <dbReference type="SAM" id="Phobius"/>
    </source>
</evidence>
<evidence type="ECO:0000256" key="3">
    <source>
        <dbReference type="ARBA" id="ARBA00011095"/>
    </source>
</evidence>
<dbReference type="SUPFAM" id="SSF53850">
    <property type="entry name" value="Periplasmic binding protein-like II"/>
    <property type="match status" value="1"/>
</dbReference>
<protein>
    <recommendedName>
        <fullName evidence="15">Glutamate receptor</fullName>
    </recommendedName>
</protein>
<dbReference type="EMBL" id="OX465082">
    <property type="protein sequence ID" value="CAI9291550.1"/>
    <property type="molecule type" value="Genomic_DNA"/>
</dbReference>
<feature type="transmembrane region" description="Helical" evidence="17">
    <location>
        <begin position="842"/>
        <end position="863"/>
    </location>
</feature>
<dbReference type="InterPro" id="IPR001828">
    <property type="entry name" value="ANF_lig-bd_rcpt"/>
</dbReference>
<comment type="function">
    <text evidence="14">Glutamate-gated receptor that probably acts as a non-selective cation channel. May be involved in light-signal transduction and calcium homeostasis via the regulation of calcium influx into cells.</text>
</comment>
<proteinExistence type="inferred from homology"/>
<evidence type="ECO:0000256" key="13">
    <source>
        <dbReference type="ARBA" id="ARBA00023303"/>
    </source>
</evidence>
<comment type="function">
    <text evidence="15">Glutamate-gated receptor that probably acts as non-selective cation channel.</text>
</comment>
<dbReference type="Gene3D" id="3.40.50.2300">
    <property type="match status" value="2"/>
</dbReference>
<dbReference type="InterPro" id="IPR028082">
    <property type="entry name" value="Peripla_BP_I"/>
</dbReference>
<dbReference type="FunFam" id="1.10.287.70:FF:000037">
    <property type="entry name" value="Glutamate receptor"/>
    <property type="match status" value="1"/>
</dbReference>
<evidence type="ECO:0000256" key="14">
    <source>
        <dbReference type="ARBA" id="ARBA00049638"/>
    </source>
</evidence>
<evidence type="ECO:0000256" key="5">
    <source>
        <dbReference type="ARBA" id="ARBA00022692"/>
    </source>
</evidence>
<dbReference type="CDD" id="cd13686">
    <property type="entry name" value="GluR_Plant"/>
    <property type="match status" value="1"/>
</dbReference>
<evidence type="ECO:0000256" key="1">
    <source>
        <dbReference type="ARBA" id="ARBA00004141"/>
    </source>
</evidence>
<reference evidence="20" key="1">
    <citation type="submission" date="2023-04" db="EMBL/GenBank/DDBJ databases">
        <authorList>
            <person name="Vijverberg K."/>
            <person name="Xiong W."/>
            <person name="Schranz E."/>
        </authorList>
    </citation>
    <scope>NUCLEOTIDE SEQUENCE</scope>
</reference>
<dbReference type="AlphaFoldDB" id="A0AA36EFD2"/>
<keyword evidence="12 15" id="KW-1071">Ligand-gated ion channel</keyword>
<dbReference type="FunFam" id="3.40.190.10:FF:000217">
    <property type="entry name" value="Glutamate receptor"/>
    <property type="match status" value="1"/>
</dbReference>
<dbReference type="Pfam" id="PF00060">
    <property type="entry name" value="Lig_chan"/>
    <property type="match status" value="1"/>
</dbReference>
<keyword evidence="9 15" id="KW-0472">Membrane</keyword>
<keyword evidence="11" id="KW-0325">Glycoprotein</keyword>
<dbReference type="Gene3D" id="3.40.190.10">
    <property type="entry name" value="Periplasmic binding protein-like II"/>
    <property type="match status" value="3"/>
</dbReference>
<evidence type="ECO:0000259" key="19">
    <source>
        <dbReference type="SMART" id="SM00079"/>
    </source>
</evidence>
<evidence type="ECO:0000256" key="9">
    <source>
        <dbReference type="ARBA" id="ARBA00023136"/>
    </source>
</evidence>
<dbReference type="FunFam" id="3.40.190.10:FF:000103">
    <property type="entry name" value="Glutamate receptor"/>
    <property type="match status" value="1"/>
</dbReference>
<feature type="domain" description="Ionotropic glutamate receptor C-terminal" evidence="19">
    <location>
        <begin position="468"/>
        <end position="817"/>
    </location>
</feature>
<evidence type="ECO:0000256" key="2">
    <source>
        <dbReference type="ARBA" id="ARBA00008685"/>
    </source>
</evidence>
<gene>
    <name evidence="20" type="ORF">LSALG_LOCUS30683</name>
</gene>
<comment type="similarity">
    <text evidence="2 15">Belongs to the glutamate-gated ion channel (TC 1.A.10.1) family.</text>
</comment>
<evidence type="ECO:0000256" key="18">
    <source>
        <dbReference type="SAM" id="SignalP"/>
    </source>
</evidence>
<comment type="subcellular location">
    <subcellularLocation>
        <location evidence="1">Membrane</location>
        <topology evidence="1">Multi-pass membrane protein</topology>
    </subcellularLocation>
</comment>
<evidence type="ECO:0000256" key="7">
    <source>
        <dbReference type="ARBA" id="ARBA00022989"/>
    </source>
</evidence>
<dbReference type="Pfam" id="PF10613">
    <property type="entry name" value="Lig_chan-Glu_bd"/>
    <property type="match status" value="1"/>
</dbReference>
<evidence type="ECO:0000256" key="12">
    <source>
        <dbReference type="ARBA" id="ARBA00023286"/>
    </source>
</evidence>
<dbReference type="InterPro" id="IPR015683">
    <property type="entry name" value="Ionotropic_Glu_rcpt"/>
</dbReference>
<feature type="signal peptide" evidence="18">
    <location>
        <begin position="1"/>
        <end position="32"/>
    </location>
</feature>
<feature type="transmembrane region" description="Helical" evidence="17">
    <location>
        <begin position="598"/>
        <end position="616"/>
    </location>
</feature>
<evidence type="ECO:0000313" key="20">
    <source>
        <dbReference type="EMBL" id="CAI9291550.1"/>
    </source>
</evidence>
<evidence type="ECO:0000256" key="16">
    <source>
        <dbReference type="PIRSR" id="PIRSR037090-50"/>
    </source>
</evidence>
<comment type="subunit">
    <text evidence="3">May form heteromers.</text>
</comment>
<keyword evidence="5 17" id="KW-0812">Transmembrane</keyword>
<evidence type="ECO:0000256" key="8">
    <source>
        <dbReference type="ARBA" id="ARBA00023065"/>
    </source>
</evidence>
<dbReference type="CDD" id="cd19990">
    <property type="entry name" value="PBP1_GABAb_receptor_plant"/>
    <property type="match status" value="1"/>
</dbReference>
<dbReference type="PANTHER" id="PTHR34836">
    <property type="entry name" value="OS06G0188250 PROTEIN"/>
    <property type="match status" value="1"/>
</dbReference>
<feature type="chain" id="PRO_5041439754" description="Glutamate receptor" evidence="18">
    <location>
        <begin position="33"/>
        <end position="937"/>
    </location>
</feature>
<evidence type="ECO:0000256" key="4">
    <source>
        <dbReference type="ARBA" id="ARBA00022448"/>
    </source>
</evidence>
<dbReference type="FunFam" id="3.40.50.2300:FF:000188">
    <property type="entry name" value="Glutamate receptor"/>
    <property type="match status" value="1"/>
</dbReference>
<dbReference type="GO" id="GO:0016020">
    <property type="term" value="C:membrane"/>
    <property type="evidence" value="ECO:0007669"/>
    <property type="project" value="UniProtKB-SubCell"/>
</dbReference>
<dbReference type="SUPFAM" id="SSF53822">
    <property type="entry name" value="Periplasmic binding protein-like I"/>
    <property type="match status" value="1"/>
</dbReference>
<keyword evidence="6 18" id="KW-0732">Signal</keyword>
<keyword evidence="13 15" id="KW-0407">Ion channel</keyword>
<dbReference type="InterPro" id="IPR019594">
    <property type="entry name" value="Glu/Gly-bd"/>
</dbReference>
<dbReference type="GO" id="GO:0015276">
    <property type="term" value="F:ligand-gated monoatomic ion channel activity"/>
    <property type="evidence" value="ECO:0007669"/>
    <property type="project" value="InterPro"/>
</dbReference>
<dbReference type="InterPro" id="IPR001320">
    <property type="entry name" value="Iontro_rcpt_C"/>
</dbReference>
<accession>A0AA36EFD2</accession>
<keyword evidence="10 15" id="KW-0675">Receptor</keyword>
<feature type="transmembrane region" description="Helical" evidence="17">
    <location>
        <begin position="658"/>
        <end position="684"/>
    </location>
</feature>
<dbReference type="Pfam" id="PF01094">
    <property type="entry name" value="ANF_receptor"/>
    <property type="match status" value="1"/>
</dbReference>
<dbReference type="Proteomes" id="UP001177003">
    <property type="component" value="Chromosome 6"/>
</dbReference>
<dbReference type="SMART" id="SM00079">
    <property type="entry name" value="PBPe"/>
    <property type="match status" value="1"/>
</dbReference>
<dbReference type="InterPro" id="IPR044440">
    <property type="entry name" value="GABAb_receptor_plant_PBP1"/>
</dbReference>
<keyword evidence="21" id="KW-1185">Reference proteome</keyword>
<keyword evidence="16" id="KW-1015">Disulfide bond</keyword>
<dbReference type="Gene3D" id="1.10.287.70">
    <property type="match status" value="1"/>
</dbReference>
<evidence type="ECO:0000313" key="21">
    <source>
        <dbReference type="Proteomes" id="UP001177003"/>
    </source>
</evidence>
<evidence type="ECO:0000256" key="10">
    <source>
        <dbReference type="ARBA" id="ARBA00023170"/>
    </source>
</evidence>
<organism evidence="20 21">
    <name type="scientific">Lactuca saligna</name>
    <name type="common">Willowleaf lettuce</name>
    <dbReference type="NCBI Taxonomy" id="75948"/>
    <lineage>
        <taxon>Eukaryota</taxon>
        <taxon>Viridiplantae</taxon>
        <taxon>Streptophyta</taxon>
        <taxon>Embryophyta</taxon>
        <taxon>Tracheophyta</taxon>
        <taxon>Spermatophyta</taxon>
        <taxon>Magnoliopsida</taxon>
        <taxon>eudicotyledons</taxon>
        <taxon>Gunneridae</taxon>
        <taxon>Pentapetalae</taxon>
        <taxon>asterids</taxon>
        <taxon>campanulids</taxon>
        <taxon>Asterales</taxon>
        <taxon>Asteraceae</taxon>
        <taxon>Cichorioideae</taxon>
        <taxon>Cichorieae</taxon>
        <taxon>Lactucinae</taxon>
        <taxon>Lactuca</taxon>
    </lineage>
</organism>
<evidence type="ECO:0000256" key="15">
    <source>
        <dbReference type="PIRNR" id="PIRNR037090"/>
    </source>
</evidence>
<name>A0AA36EFD2_LACSI</name>
<evidence type="ECO:0000256" key="11">
    <source>
        <dbReference type="ARBA" id="ARBA00023180"/>
    </source>
</evidence>
<keyword evidence="8 15" id="KW-0406">Ion transport</keyword>
<keyword evidence="4 15" id="KW-0813">Transport</keyword>
<dbReference type="PANTHER" id="PTHR34836:SF1">
    <property type="entry name" value="OS09G0428600 PROTEIN"/>
    <property type="match status" value="1"/>
</dbReference>
<keyword evidence="7 17" id="KW-1133">Transmembrane helix</keyword>